<organism evidence="2 3">
    <name type="scientific">Gellertiella hungarica</name>
    <dbReference type="NCBI Taxonomy" id="1572859"/>
    <lineage>
        <taxon>Bacteria</taxon>
        <taxon>Pseudomonadati</taxon>
        <taxon>Pseudomonadota</taxon>
        <taxon>Alphaproteobacteria</taxon>
        <taxon>Hyphomicrobiales</taxon>
        <taxon>Rhizobiaceae</taxon>
        <taxon>Gellertiella</taxon>
    </lineage>
</organism>
<evidence type="ECO:0000313" key="2">
    <source>
        <dbReference type="EMBL" id="MBB4067394.1"/>
    </source>
</evidence>
<dbReference type="InterPro" id="IPR046765">
    <property type="entry name" value="Antitox_RHH"/>
</dbReference>
<evidence type="ECO:0000259" key="1">
    <source>
        <dbReference type="Pfam" id="PF20605"/>
    </source>
</evidence>
<reference evidence="2 3" key="1">
    <citation type="submission" date="2020-08" db="EMBL/GenBank/DDBJ databases">
        <title>Genomic Encyclopedia of Type Strains, Phase IV (KMG-IV): sequencing the most valuable type-strain genomes for metagenomic binning, comparative biology and taxonomic classification.</title>
        <authorList>
            <person name="Goeker M."/>
        </authorList>
    </citation>
    <scope>NUCLEOTIDE SEQUENCE [LARGE SCALE GENOMIC DNA]</scope>
    <source>
        <strain evidence="2 3">DSM 29853</strain>
    </source>
</reference>
<comment type="caution">
    <text evidence="2">The sequence shown here is derived from an EMBL/GenBank/DDBJ whole genome shotgun (WGS) entry which is preliminary data.</text>
</comment>
<name>A0A7W6J9R2_9HYPH</name>
<dbReference type="Pfam" id="PF20605">
    <property type="entry name" value="Antitox_RHH"/>
    <property type="match status" value="1"/>
</dbReference>
<keyword evidence="3" id="KW-1185">Reference proteome</keyword>
<dbReference type="Proteomes" id="UP000528286">
    <property type="component" value="Unassembled WGS sequence"/>
</dbReference>
<dbReference type="EMBL" id="JACIEZ010000023">
    <property type="protein sequence ID" value="MBB4067394.1"/>
    <property type="molecule type" value="Genomic_DNA"/>
</dbReference>
<accession>A0A7W6J9R2</accession>
<feature type="domain" description="Antitoxin-like ribbon-helix-helix" evidence="1">
    <location>
        <begin position="41"/>
        <end position="86"/>
    </location>
</feature>
<dbReference type="AlphaFoldDB" id="A0A7W6J9R2"/>
<proteinExistence type="predicted"/>
<evidence type="ECO:0000313" key="3">
    <source>
        <dbReference type="Proteomes" id="UP000528286"/>
    </source>
</evidence>
<gene>
    <name evidence="2" type="ORF">GGR23_004627</name>
</gene>
<protein>
    <submittedName>
        <fullName evidence="2">Cell pole-organizing protein PopZ</fullName>
    </submittedName>
</protein>
<dbReference type="RefSeq" id="WP_183368579.1">
    <property type="nucleotide sequence ID" value="NZ_JACIEZ010000023.1"/>
</dbReference>
<sequence length="89" mass="9539">MAAKRANLANALDDVTPPPAALARAVTQSEPPAKAASIPSREGTALVGAHLPTHYAKAMKRLAVDVEKSQRDLFEEALQMLFVRYGVKV</sequence>